<dbReference type="GO" id="GO:0005524">
    <property type="term" value="F:ATP binding"/>
    <property type="evidence" value="ECO:0007669"/>
    <property type="project" value="UniProtKB-KW"/>
</dbReference>
<dbReference type="GO" id="GO:0006083">
    <property type="term" value="P:acetate metabolic process"/>
    <property type="evidence" value="ECO:0007669"/>
    <property type="project" value="TreeGrafter"/>
</dbReference>
<feature type="non-terminal residue" evidence="5">
    <location>
        <position position="1"/>
    </location>
</feature>
<dbReference type="SUPFAM" id="SSF53067">
    <property type="entry name" value="Actin-like ATPase domain"/>
    <property type="match status" value="2"/>
</dbReference>
<sequence>VGRMEDFYSLAPAHNPAYVAAIRQFERVAPDARRVGCFETAFHGTMPHRRKFYAVPYEWYEKYGVQRYGFHGASHRYAAEQVAELEGRADLKHINMHLGGSSSLCGVKAGVSQGASHGLSPQGGLPQNNRTGDLDPYALDLVMRNEGRSFAEVLEQCGSEGGLLGISGYNDVREIQEGAERGDERCQLAIEVLATSARDWLGAFVVEMGGLDAISFTGGIGEYSVVVRAAILRELEFLGVEVDAAKNEVVQGEGSLHAASSRVHIYVLRTDEELVVARQTCEFLGL</sequence>
<keyword evidence="4" id="KW-0067">ATP-binding</keyword>
<dbReference type="GO" id="GO:0008776">
    <property type="term" value="F:acetate kinase activity"/>
    <property type="evidence" value="ECO:0007669"/>
    <property type="project" value="TreeGrafter"/>
</dbReference>
<accession>A0A382QS71</accession>
<dbReference type="InterPro" id="IPR043129">
    <property type="entry name" value="ATPase_NBD"/>
</dbReference>
<dbReference type="InterPro" id="IPR000890">
    <property type="entry name" value="Aliphatic_acid_kin_short-chain"/>
</dbReference>
<evidence type="ECO:0000256" key="4">
    <source>
        <dbReference type="ARBA" id="ARBA00022840"/>
    </source>
</evidence>
<dbReference type="PRINTS" id="PR00471">
    <property type="entry name" value="ACETATEKNASE"/>
</dbReference>
<evidence type="ECO:0000256" key="3">
    <source>
        <dbReference type="ARBA" id="ARBA00022777"/>
    </source>
</evidence>
<gene>
    <name evidence="5" type="ORF">METZ01_LOCUS340579</name>
</gene>
<organism evidence="5">
    <name type="scientific">marine metagenome</name>
    <dbReference type="NCBI Taxonomy" id="408172"/>
    <lineage>
        <taxon>unclassified sequences</taxon>
        <taxon>metagenomes</taxon>
        <taxon>ecological metagenomes</taxon>
    </lineage>
</organism>
<keyword evidence="1" id="KW-0808">Transferase</keyword>
<dbReference type="HAMAP" id="MF_00020">
    <property type="entry name" value="Acetate_kinase"/>
    <property type="match status" value="1"/>
</dbReference>
<keyword evidence="3" id="KW-0418">Kinase</keyword>
<evidence type="ECO:0000256" key="2">
    <source>
        <dbReference type="ARBA" id="ARBA00022741"/>
    </source>
</evidence>
<evidence type="ECO:0000256" key="1">
    <source>
        <dbReference type="ARBA" id="ARBA00022679"/>
    </source>
</evidence>
<dbReference type="AlphaFoldDB" id="A0A382QS71"/>
<evidence type="ECO:0008006" key="6">
    <source>
        <dbReference type="Google" id="ProtNLM"/>
    </source>
</evidence>
<reference evidence="5" key="1">
    <citation type="submission" date="2018-05" db="EMBL/GenBank/DDBJ databases">
        <authorList>
            <person name="Lanie J.A."/>
            <person name="Ng W.-L."/>
            <person name="Kazmierczak K.M."/>
            <person name="Andrzejewski T.M."/>
            <person name="Davidsen T.M."/>
            <person name="Wayne K.J."/>
            <person name="Tettelin H."/>
            <person name="Glass J.I."/>
            <person name="Rusch D."/>
            <person name="Podicherti R."/>
            <person name="Tsui H.-C.T."/>
            <person name="Winkler M.E."/>
        </authorList>
    </citation>
    <scope>NUCLEOTIDE SEQUENCE</scope>
</reference>
<dbReference type="EMBL" id="UINC01116171">
    <property type="protein sequence ID" value="SVC87725.1"/>
    <property type="molecule type" value="Genomic_DNA"/>
</dbReference>
<name>A0A382QS71_9ZZZZ</name>
<dbReference type="Gene3D" id="3.30.420.40">
    <property type="match status" value="2"/>
</dbReference>
<protein>
    <recommendedName>
        <fullName evidence="6">Acetate kinase</fullName>
    </recommendedName>
</protein>
<proteinExistence type="inferred from homology"/>
<dbReference type="PANTHER" id="PTHR21060">
    <property type="entry name" value="ACETATE KINASE"/>
    <property type="match status" value="1"/>
</dbReference>
<keyword evidence="2" id="KW-0547">Nucleotide-binding</keyword>
<evidence type="ECO:0000313" key="5">
    <source>
        <dbReference type="EMBL" id="SVC87725.1"/>
    </source>
</evidence>
<dbReference type="InterPro" id="IPR004372">
    <property type="entry name" value="Ac/propionate_kinase"/>
</dbReference>
<dbReference type="PANTHER" id="PTHR21060:SF15">
    <property type="entry name" value="ACETATE KINASE-RELATED"/>
    <property type="match status" value="1"/>
</dbReference>
<dbReference type="Pfam" id="PF00871">
    <property type="entry name" value="Acetate_kinase"/>
    <property type="match status" value="1"/>
</dbReference>